<sequence>MRDIKVMKDNFYIYKTQLTIKSTSIKSSVIWNNIYNILKEIWNNIGGWDVPRILQEYRYVKPIE</sequence>
<evidence type="ECO:0000313" key="2">
    <source>
        <dbReference type="Proteomes" id="UP000054359"/>
    </source>
</evidence>
<gene>
    <name evidence="1" type="ORF">X975_18748</name>
</gene>
<organism evidence="1 2">
    <name type="scientific">Stegodyphus mimosarum</name>
    <name type="common">African social velvet spider</name>
    <dbReference type="NCBI Taxonomy" id="407821"/>
    <lineage>
        <taxon>Eukaryota</taxon>
        <taxon>Metazoa</taxon>
        <taxon>Ecdysozoa</taxon>
        <taxon>Arthropoda</taxon>
        <taxon>Chelicerata</taxon>
        <taxon>Arachnida</taxon>
        <taxon>Araneae</taxon>
        <taxon>Araneomorphae</taxon>
        <taxon>Entelegynae</taxon>
        <taxon>Eresoidea</taxon>
        <taxon>Eresidae</taxon>
        <taxon>Stegodyphus</taxon>
    </lineage>
</organism>
<protein>
    <submittedName>
        <fullName evidence="1">Uncharacterized protein</fullName>
    </submittedName>
</protein>
<evidence type="ECO:0000313" key="1">
    <source>
        <dbReference type="EMBL" id="KFM58746.1"/>
    </source>
</evidence>
<feature type="non-terminal residue" evidence="1">
    <location>
        <position position="64"/>
    </location>
</feature>
<proteinExistence type="predicted"/>
<dbReference type="AlphaFoldDB" id="A0A087T0V7"/>
<keyword evidence="2" id="KW-1185">Reference proteome</keyword>
<dbReference type="Proteomes" id="UP000054359">
    <property type="component" value="Unassembled WGS sequence"/>
</dbReference>
<accession>A0A087T0V7</accession>
<name>A0A087T0V7_STEMI</name>
<reference evidence="1 2" key="1">
    <citation type="submission" date="2013-11" db="EMBL/GenBank/DDBJ databases">
        <title>Genome sequencing of Stegodyphus mimosarum.</title>
        <authorList>
            <person name="Bechsgaard J."/>
        </authorList>
    </citation>
    <scope>NUCLEOTIDE SEQUENCE [LARGE SCALE GENOMIC DNA]</scope>
</reference>
<dbReference type="EMBL" id="KK112879">
    <property type="protein sequence ID" value="KFM58746.1"/>
    <property type="molecule type" value="Genomic_DNA"/>
</dbReference>